<evidence type="ECO:0000256" key="5">
    <source>
        <dbReference type="RuleBase" id="RU363032"/>
    </source>
</evidence>
<dbReference type="GO" id="GO:0055085">
    <property type="term" value="P:transmembrane transport"/>
    <property type="evidence" value="ECO:0007669"/>
    <property type="project" value="InterPro"/>
</dbReference>
<reference evidence="8 9" key="1">
    <citation type="submission" date="2019-03" db="EMBL/GenBank/DDBJ databases">
        <title>Genomics of glacier-inhabiting Cryobacterium strains.</title>
        <authorList>
            <person name="Liu Q."/>
            <person name="Xin Y.-H."/>
        </authorList>
    </citation>
    <scope>NUCLEOTIDE SEQUENCE [LARGE SCALE GENOMIC DNA]</scope>
    <source>
        <strain evidence="8 9">Sr59</strain>
    </source>
</reference>
<feature type="transmembrane region" description="Helical" evidence="5">
    <location>
        <begin position="30"/>
        <end position="50"/>
    </location>
</feature>
<sequence>MSTTTTQRPEQRTTPAGKTGRLDLGEGRRAALLLSPTFLVLALVVLYPLLSAFHQSLFGSQSGLDADGFVVEGDVFVGLGNYVQIFAGTDAARFYNALWNTTFFTFTTVTLEVIIGIAMAVAMNRAFRGRALLRASILVPWAIPTAVSGLLWRWMFQADGIVNTLTNQQVLWTAEGFAAQAAVIVAEVWKTAPFIGLLVLAGMQIIPEEVYEAAKLDGANAWRQFIAITLPLVRPALLVAVLFRLLDSLRMFDLPFVLIGPRKSSVETLSILAWDESNQLQYGTASAFSIILLLYVAVIAYVFITILGADVVGEKKPKVVRARRRAQDPPAHDAPSSEPTQTKVTR</sequence>
<feature type="transmembrane region" description="Helical" evidence="5">
    <location>
        <begin position="135"/>
        <end position="156"/>
    </location>
</feature>
<dbReference type="AlphaFoldDB" id="A0A4R9BJC7"/>
<feature type="transmembrane region" description="Helical" evidence="5">
    <location>
        <begin position="176"/>
        <end position="203"/>
    </location>
</feature>
<feature type="transmembrane region" description="Helical" evidence="5">
    <location>
        <begin position="224"/>
        <end position="246"/>
    </location>
</feature>
<evidence type="ECO:0000256" key="2">
    <source>
        <dbReference type="ARBA" id="ARBA00022692"/>
    </source>
</evidence>
<dbReference type="PANTHER" id="PTHR43759:SF1">
    <property type="entry name" value="GLUCOSE IMPORT SYSTEM PERMEASE PROTEIN GLCT"/>
    <property type="match status" value="1"/>
</dbReference>
<evidence type="ECO:0000313" key="8">
    <source>
        <dbReference type="EMBL" id="TFD85562.1"/>
    </source>
</evidence>
<dbReference type="OrthoDB" id="34224at2"/>
<comment type="similarity">
    <text evidence="5">Belongs to the binding-protein-dependent transport system permease family.</text>
</comment>
<evidence type="ECO:0000256" key="1">
    <source>
        <dbReference type="ARBA" id="ARBA00004141"/>
    </source>
</evidence>
<dbReference type="GO" id="GO:0005886">
    <property type="term" value="C:plasma membrane"/>
    <property type="evidence" value="ECO:0007669"/>
    <property type="project" value="UniProtKB-SubCell"/>
</dbReference>
<feature type="transmembrane region" description="Helical" evidence="5">
    <location>
        <begin position="103"/>
        <end position="123"/>
    </location>
</feature>
<evidence type="ECO:0000259" key="7">
    <source>
        <dbReference type="PROSITE" id="PS50928"/>
    </source>
</evidence>
<dbReference type="SUPFAM" id="SSF161098">
    <property type="entry name" value="MetI-like"/>
    <property type="match status" value="1"/>
</dbReference>
<organism evidence="8 9">
    <name type="scientific">Cryobacterium lactosi</name>
    <dbReference type="NCBI Taxonomy" id="1259202"/>
    <lineage>
        <taxon>Bacteria</taxon>
        <taxon>Bacillati</taxon>
        <taxon>Actinomycetota</taxon>
        <taxon>Actinomycetes</taxon>
        <taxon>Micrococcales</taxon>
        <taxon>Microbacteriaceae</taxon>
        <taxon>Cryobacterium</taxon>
    </lineage>
</organism>
<feature type="region of interest" description="Disordered" evidence="6">
    <location>
        <begin position="1"/>
        <end position="22"/>
    </location>
</feature>
<dbReference type="InterPro" id="IPR052730">
    <property type="entry name" value="Sugar_ABC_transporter"/>
</dbReference>
<evidence type="ECO:0000256" key="6">
    <source>
        <dbReference type="SAM" id="MobiDB-lite"/>
    </source>
</evidence>
<dbReference type="CDD" id="cd06261">
    <property type="entry name" value="TM_PBP2"/>
    <property type="match status" value="1"/>
</dbReference>
<dbReference type="Pfam" id="PF00528">
    <property type="entry name" value="BPD_transp_1"/>
    <property type="match status" value="1"/>
</dbReference>
<keyword evidence="4 5" id="KW-0472">Membrane</keyword>
<feature type="transmembrane region" description="Helical" evidence="5">
    <location>
        <begin position="287"/>
        <end position="313"/>
    </location>
</feature>
<keyword evidence="5" id="KW-0813">Transport</keyword>
<evidence type="ECO:0000256" key="3">
    <source>
        <dbReference type="ARBA" id="ARBA00022989"/>
    </source>
</evidence>
<name>A0A4R9BJC7_9MICO</name>
<dbReference type="RefSeq" id="WP_134642121.1">
    <property type="nucleotide sequence ID" value="NZ_SOHM01000035.1"/>
</dbReference>
<comment type="caution">
    <text evidence="8">The sequence shown here is derived from an EMBL/GenBank/DDBJ whole genome shotgun (WGS) entry which is preliminary data.</text>
</comment>
<protein>
    <submittedName>
        <fullName evidence="8">Sugar ABC transporter permease</fullName>
    </submittedName>
</protein>
<evidence type="ECO:0000313" key="9">
    <source>
        <dbReference type="Proteomes" id="UP000298468"/>
    </source>
</evidence>
<accession>A0A4R9BJC7</accession>
<feature type="region of interest" description="Disordered" evidence="6">
    <location>
        <begin position="322"/>
        <end position="346"/>
    </location>
</feature>
<gene>
    <name evidence="8" type="ORF">E3T61_17400</name>
</gene>
<dbReference type="Gene3D" id="1.10.3720.10">
    <property type="entry name" value="MetI-like"/>
    <property type="match status" value="1"/>
</dbReference>
<dbReference type="EMBL" id="SOHM01000035">
    <property type="protein sequence ID" value="TFD85562.1"/>
    <property type="molecule type" value="Genomic_DNA"/>
</dbReference>
<feature type="compositionally biased region" description="Low complexity" evidence="6">
    <location>
        <begin position="1"/>
        <end position="15"/>
    </location>
</feature>
<feature type="compositionally biased region" description="Polar residues" evidence="6">
    <location>
        <begin position="337"/>
        <end position="346"/>
    </location>
</feature>
<dbReference type="PROSITE" id="PS50928">
    <property type="entry name" value="ABC_TM1"/>
    <property type="match status" value="1"/>
</dbReference>
<dbReference type="InterPro" id="IPR000515">
    <property type="entry name" value="MetI-like"/>
</dbReference>
<dbReference type="InterPro" id="IPR035906">
    <property type="entry name" value="MetI-like_sf"/>
</dbReference>
<evidence type="ECO:0000256" key="4">
    <source>
        <dbReference type="ARBA" id="ARBA00023136"/>
    </source>
</evidence>
<dbReference type="Proteomes" id="UP000298468">
    <property type="component" value="Unassembled WGS sequence"/>
</dbReference>
<dbReference type="PANTHER" id="PTHR43759">
    <property type="entry name" value="TREHALOSE TRANSPORT SYSTEM PERMEASE PROTEIN SUGA"/>
    <property type="match status" value="1"/>
</dbReference>
<keyword evidence="3 5" id="KW-1133">Transmembrane helix</keyword>
<keyword evidence="2 5" id="KW-0812">Transmembrane</keyword>
<feature type="domain" description="ABC transmembrane type-1" evidence="7">
    <location>
        <begin position="98"/>
        <end position="303"/>
    </location>
</feature>
<keyword evidence="9" id="KW-1185">Reference proteome</keyword>
<proteinExistence type="inferred from homology"/>
<comment type="subcellular location">
    <subcellularLocation>
        <location evidence="5">Cell membrane</location>
        <topology evidence="5">Multi-pass membrane protein</topology>
    </subcellularLocation>
    <subcellularLocation>
        <location evidence="1">Membrane</location>
        <topology evidence="1">Multi-pass membrane protein</topology>
    </subcellularLocation>
</comment>